<accession>A0ABT0WIH1</accession>
<evidence type="ECO:0000256" key="3">
    <source>
        <dbReference type="ARBA" id="ARBA00022840"/>
    </source>
</evidence>
<dbReference type="EMBL" id="JAMQCR010000003">
    <property type="protein sequence ID" value="MCM2535420.1"/>
    <property type="molecule type" value="Genomic_DNA"/>
</dbReference>
<name>A0ABT0WIH1_9BACI</name>
<dbReference type="SUPFAM" id="SSF55326">
    <property type="entry name" value="PurM N-terminal domain-like"/>
    <property type="match status" value="1"/>
</dbReference>
<keyword evidence="7" id="KW-1185">Reference proteome</keyword>
<dbReference type="Pfam" id="PF18072">
    <property type="entry name" value="FGAR-AT_linker"/>
    <property type="match status" value="1"/>
</dbReference>
<dbReference type="InterPro" id="IPR010074">
    <property type="entry name" value="PRibForGlyAmidine_synth_PurL"/>
</dbReference>
<evidence type="ECO:0000259" key="5">
    <source>
        <dbReference type="Pfam" id="PF18072"/>
    </source>
</evidence>
<dbReference type="PANTHER" id="PTHR43555">
    <property type="entry name" value="PHOSPHORIBOSYLFORMYLGLYCINAMIDINE SYNTHASE SUBUNIT PURL"/>
    <property type="match status" value="1"/>
</dbReference>
<sequence>MLLTLEPNPNQIKSEKVYQQMGLSDAEFTLIENILGRTPNYTETGLFSVMWSEHCSYKNSKPVLRKFPVTGERVLQGPGEGAGIVDIGDNQAVVFKIESHNHPSAIEPYQGAATGVGGIIRDVFSMGARPIAMLNSLRFGELDSARVRYLFKEVVAGIAGYGNCIGIPTV</sequence>
<keyword evidence="1" id="KW-0436">Ligase</keyword>
<dbReference type="Pfam" id="PF00586">
    <property type="entry name" value="AIRS"/>
    <property type="match status" value="1"/>
</dbReference>
<comment type="caution">
    <text evidence="6">The sequence shown here is derived from an EMBL/GenBank/DDBJ whole genome shotgun (WGS) entry which is preliminary data.</text>
</comment>
<gene>
    <name evidence="6" type="ORF">NDK43_27595</name>
</gene>
<evidence type="ECO:0000256" key="1">
    <source>
        <dbReference type="ARBA" id="ARBA00022598"/>
    </source>
</evidence>
<dbReference type="PANTHER" id="PTHR43555:SF1">
    <property type="entry name" value="PHOSPHORIBOSYLFORMYLGLYCINAMIDINE SYNTHASE SUBUNIT PURL"/>
    <property type="match status" value="1"/>
</dbReference>
<evidence type="ECO:0000259" key="4">
    <source>
        <dbReference type="Pfam" id="PF00586"/>
    </source>
</evidence>
<dbReference type="InterPro" id="IPR041609">
    <property type="entry name" value="PurL_linker"/>
</dbReference>
<dbReference type="Proteomes" id="UP001523262">
    <property type="component" value="Unassembled WGS sequence"/>
</dbReference>
<organism evidence="6 7">
    <name type="scientific">Neobacillus pocheonensis</name>
    <dbReference type="NCBI Taxonomy" id="363869"/>
    <lineage>
        <taxon>Bacteria</taxon>
        <taxon>Bacillati</taxon>
        <taxon>Bacillota</taxon>
        <taxon>Bacilli</taxon>
        <taxon>Bacillales</taxon>
        <taxon>Bacillaceae</taxon>
        <taxon>Neobacillus</taxon>
    </lineage>
</organism>
<evidence type="ECO:0000256" key="2">
    <source>
        <dbReference type="ARBA" id="ARBA00022741"/>
    </source>
</evidence>
<keyword evidence="2" id="KW-0547">Nucleotide-binding</keyword>
<dbReference type="InterPro" id="IPR036921">
    <property type="entry name" value="PurM-like_N_sf"/>
</dbReference>
<feature type="domain" description="PurM-like N-terminal" evidence="4">
    <location>
        <begin position="79"/>
        <end position="170"/>
    </location>
</feature>
<evidence type="ECO:0000313" key="6">
    <source>
        <dbReference type="EMBL" id="MCM2535420.1"/>
    </source>
</evidence>
<dbReference type="Gene3D" id="3.30.1330.10">
    <property type="entry name" value="PurM-like, N-terminal domain"/>
    <property type="match status" value="1"/>
</dbReference>
<protein>
    <submittedName>
        <fullName evidence="6">AIR synthase related protein</fullName>
    </submittedName>
</protein>
<proteinExistence type="predicted"/>
<feature type="domain" description="Phosphoribosylformylglycinamidine synthase linker" evidence="5">
    <location>
        <begin position="12"/>
        <end position="58"/>
    </location>
</feature>
<feature type="non-terminal residue" evidence="6">
    <location>
        <position position="170"/>
    </location>
</feature>
<keyword evidence="3" id="KW-0067">ATP-binding</keyword>
<dbReference type="InterPro" id="IPR016188">
    <property type="entry name" value="PurM-like_N"/>
</dbReference>
<evidence type="ECO:0000313" key="7">
    <source>
        <dbReference type="Proteomes" id="UP001523262"/>
    </source>
</evidence>
<reference evidence="6 7" key="1">
    <citation type="submission" date="2022-06" db="EMBL/GenBank/DDBJ databases">
        <authorList>
            <person name="Jeon C.O."/>
        </authorList>
    </citation>
    <scope>NUCLEOTIDE SEQUENCE [LARGE SCALE GENOMIC DNA]</scope>
    <source>
        <strain evidence="6 7">KCTC 13943</strain>
    </source>
</reference>